<comment type="caution">
    <text evidence="2">The sequence shown here is derived from an EMBL/GenBank/DDBJ whole genome shotgun (WGS) entry which is preliminary data.</text>
</comment>
<feature type="region of interest" description="Disordered" evidence="1">
    <location>
        <begin position="114"/>
        <end position="185"/>
    </location>
</feature>
<proteinExistence type="predicted"/>
<dbReference type="Proteomes" id="UP001215598">
    <property type="component" value="Unassembled WGS sequence"/>
</dbReference>
<reference evidence="2" key="1">
    <citation type="submission" date="2023-03" db="EMBL/GenBank/DDBJ databases">
        <title>Massive genome expansion in bonnet fungi (Mycena s.s.) driven by repeated elements and novel gene families across ecological guilds.</title>
        <authorList>
            <consortium name="Lawrence Berkeley National Laboratory"/>
            <person name="Harder C.B."/>
            <person name="Miyauchi S."/>
            <person name="Viragh M."/>
            <person name="Kuo A."/>
            <person name="Thoen E."/>
            <person name="Andreopoulos B."/>
            <person name="Lu D."/>
            <person name="Skrede I."/>
            <person name="Drula E."/>
            <person name="Henrissat B."/>
            <person name="Morin E."/>
            <person name="Kohler A."/>
            <person name="Barry K."/>
            <person name="LaButti K."/>
            <person name="Morin E."/>
            <person name="Salamov A."/>
            <person name="Lipzen A."/>
            <person name="Mereny Z."/>
            <person name="Hegedus B."/>
            <person name="Baldrian P."/>
            <person name="Stursova M."/>
            <person name="Weitz H."/>
            <person name="Taylor A."/>
            <person name="Grigoriev I.V."/>
            <person name="Nagy L.G."/>
            <person name="Martin F."/>
            <person name="Kauserud H."/>
        </authorList>
    </citation>
    <scope>NUCLEOTIDE SEQUENCE</scope>
    <source>
        <strain evidence="2">CBHHK182m</strain>
    </source>
</reference>
<dbReference type="EMBL" id="JARKIB010000019">
    <property type="protein sequence ID" value="KAJ7768805.1"/>
    <property type="molecule type" value="Genomic_DNA"/>
</dbReference>
<evidence type="ECO:0000313" key="3">
    <source>
        <dbReference type="Proteomes" id="UP001215598"/>
    </source>
</evidence>
<evidence type="ECO:0000256" key="1">
    <source>
        <dbReference type="SAM" id="MobiDB-lite"/>
    </source>
</evidence>
<sequence length="225" mass="25437">MAVLLARARKTSSSEGTYVREAMRWIWEKKLWASRGREGKKERINGEEGARTGEGGEGRGRSGEGVRKETRTQTTFARSARRCRLDTITPTCARARPKQAARAAHTSARVVRRGIGGTQQTGVAGKARKKGREGREAIGAADAIRGHSTRRDPRGRRKRPANDAGREYSVRNAEGRERERDRGRMKVWMHEGGKVDGWVECRYICEKNNRSNERRKGRRAQPVER</sequence>
<feature type="compositionally biased region" description="Basic and acidic residues" evidence="1">
    <location>
        <begin position="34"/>
        <end position="71"/>
    </location>
</feature>
<protein>
    <submittedName>
        <fullName evidence="2">Uncharacterized protein</fullName>
    </submittedName>
</protein>
<evidence type="ECO:0000313" key="2">
    <source>
        <dbReference type="EMBL" id="KAJ7768805.1"/>
    </source>
</evidence>
<dbReference type="AlphaFoldDB" id="A0AAD7NPE5"/>
<keyword evidence="3" id="KW-1185">Reference proteome</keyword>
<feature type="compositionally biased region" description="Basic and acidic residues" evidence="1">
    <location>
        <begin position="160"/>
        <end position="185"/>
    </location>
</feature>
<name>A0AAD7NPE5_9AGAR</name>
<organism evidence="2 3">
    <name type="scientific">Mycena metata</name>
    <dbReference type="NCBI Taxonomy" id="1033252"/>
    <lineage>
        <taxon>Eukaryota</taxon>
        <taxon>Fungi</taxon>
        <taxon>Dikarya</taxon>
        <taxon>Basidiomycota</taxon>
        <taxon>Agaricomycotina</taxon>
        <taxon>Agaricomycetes</taxon>
        <taxon>Agaricomycetidae</taxon>
        <taxon>Agaricales</taxon>
        <taxon>Marasmiineae</taxon>
        <taxon>Mycenaceae</taxon>
        <taxon>Mycena</taxon>
    </lineage>
</organism>
<accession>A0AAD7NPE5</accession>
<feature type="region of interest" description="Disordered" evidence="1">
    <location>
        <begin position="34"/>
        <end position="78"/>
    </location>
</feature>
<gene>
    <name evidence="2" type="ORF">B0H16DRAFT_1452737</name>
</gene>